<evidence type="ECO:0000256" key="2">
    <source>
        <dbReference type="SAM" id="MobiDB-lite"/>
    </source>
</evidence>
<gene>
    <name evidence="4" type="ORF">KK1_031000</name>
</gene>
<keyword evidence="1" id="KW-0863">Zinc-finger</keyword>
<accession>A0A151RXV4</accession>
<protein>
    <recommendedName>
        <fullName evidence="3">CCHC-type domain-containing protein</fullName>
    </recommendedName>
</protein>
<name>A0A151RXV4_CAJCA</name>
<feature type="domain" description="CCHC-type" evidence="3">
    <location>
        <begin position="109"/>
        <end position="124"/>
    </location>
</feature>
<dbReference type="Proteomes" id="UP000075243">
    <property type="component" value="Unassembled WGS sequence"/>
</dbReference>
<feature type="compositionally biased region" description="Basic and acidic residues" evidence="2">
    <location>
        <begin position="60"/>
        <end position="70"/>
    </location>
</feature>
<dbReference type="AlphaFoldDB" id="A0A151RXV4"/>
<dbReference type="Gene3D" id="4.10.60.10">
    <property type="entry name" value="Zinc finger, CCHC-type"/>
    <property type="match status" value="1"/>
</dbReference>
<dbReference type="GO" id="GO:0003676">
    <property type="term" value="F:nucleic acid binding"/>
    <property type="evidence" value="ECO:0007669"/>
    <property type="project" value="InterPro"/>
</dbReference>
<dbReference type="GO" id="GO:0008270">
    <property type="term" value="F:zinc ion binding"/>
    <property type="evidence" value="ECO:0007669"/>
    <property type="project" value="UniProtKB-KW"/>
</dbReference>
<dbReference type="Gramene" id="C.cajan_28846.t">
    <property type="protein sequence ID" value="C.cajan_28846.t"/>
    <property type="gene ID" value="C.cajan_28846"/>
</dbReference>
<keyword evidence="5" id="KW-1185">Reference proteome</keyword>
<dbReference type="Pfam" id="PF14223">
    <property type="entry name" value="Retrotran_gag_2"/>
    <property type="match status" value="1"/>
</dbReference>
<dbReference type="InterPro" id="IPR036875">
    <property type="entry name" value="Znf_CCHC_sf"/>
</dbReference>
<reference evidence="4" key="1">
    <citation type="journal article" date="2012" name="Nat. Biotechnol.">
        <title>Draft genome sequence of pigeonpea (Cajanus cajan), an orphan legume crop of resource-poor farmers.</title>
        <authorList>
            <person name="Varshney R.K."/>
            <person name="Chen W."/>
            <person name="Li Y."/>
            <person name="Bharti A.K."/>
            <person name="Saxena R.K."/>
            <person name="Schlueter J.A."/>
            <person name="Donoghue M.T."/>
            <person name="Azam S."/>
            <person name="Fan G."/>
            <person name="Whaley A.M."/>
            <person name="Farmer A.D."/>
            <person name="Sheridan J."/>
            <person name="Iwata A."/>
            <person name="Tuteja R."/>
            <person name="Penmetsa R.V."/>
            <person name="Wu W."/>
            <person name="Upadhyaya H.D."/>
            <person name="Yang S.P."/>
            <person name="Shah T."/>
            <person name="Saxena K.B."/>
            <person name="Michael T."/>
            <person name="McCombie W.R."/>
            <person name="Yang B."/>
            <person name="Zhang G."/>
            <person name="Yang H."/>
            <person name="Wang J."/>
            <person name="Spillane C."/>
            <person name="Cook D.R."/>
            <person name="May G.D."/>
            <person name="Xu X."/>
            <person name="Jackson S.A."/>
        </authorList>
    </citation>
    <scope>NUCLEOTIDE SEQUENCE [LARGE SCALE GENOMIC DNA]</scope>
</reference>
<sequence>MKTCGATVSNQLMVEKVMRTLSAKFDYIVVTIKESKDLLIMKVEELQGTLEAHEQRLVERDQQRESDHALQTKVGFKRDGGKKRWKGKEKVQYNKGGGKKNFDKSKIECYNCGTCEHFADECRSGKGKKGNDEAYVAEYEESSESKNVMLMATT</sequence>
<dbReference type="SUPFAM" id="SSF57756">
    <property type="entry name" value="Retrovirus zinc finger-like domains"/>
    <property type="match status" value="1"/>
</dbReference>
<organism evidence="4 5">
    <name type="scientific">Cajanus cajan</name>
    <name type="common">Pigeon pea</name>
    <name type="synonym">Cajanus indicus</name>
    <dbReference type="NCBI Taxonomy" id="3821"/>
    <lineage>
        <taxon>Eukaryota</taxon>
        <taxon>Viridiplantae</taxon>
        <taxon>Streptophyta</taxon>
        <taxon>Embryophyta</taxon>
        <taxon>Tracheophyta</taxon>
        <taxon>Spermatophyta</taxon>
        <taxon>Magnoliopsida</taxon>
        <taxon>eudicotyledons</taxon>
        <taxon>Gunneridae</taxon>
        <taxon>Pentapetalae</taxon>
        <taxon>rosids</taxon>
        <taxon>fabids</taxon>
        <taxon>Fabales</taxon>
        <taxon>Fabaceae</taxon>
        <taxon>Papilionoideae</taxon>
        <taxon>50 kb inversion clade</taxon>
        <taxon>NPAAA clade</taxon>
        <taxon>indigoferoid/millettioid clade</taxon>
        <taxon>Phaseoleae</taxon>
        <taxon>Cajanus</taxon>
    </lineage>
</organism>
<evidence type="ECO:0000313" key="4">
    <source>
        <dbReference type="EMBL" id="KYP47386.1"/>
    </source>
</evidence>
<dbReference type="PROSITE" id="PS50158">
    <property type="entry name" value="ZF_CCHC"/>
    <property type="match status" value="1"/>
</dbReference>
<proteinExistence type="predicted"/>
<keyword evidence="1" id="KW-0862">Zinc</keyword>
<feature type="region of interest" description="Disordered" evidence="2">
    <location>
        <begin position="60"/>
        <end position="90"/>
    </location>
</feature>
<evidence type="ECO:0000259" key="3">
    <source>
        <dbReference type="PROSITE" id="PS50158"/>
    </source>
</evidence>
<dbReference type="EMBL" id="KQ483529">
    <property type="protein sequence ID" value="KYP47386.1"/>
    <property type="molecule type" value="Genomic_DNA"/>
</dbReference>
<evidence type="ECO:0000256" key="1">
    <source>
        <dbReference type="PROSITE-ProRule" id="PRU00047"/>
    </source>
</evidence>
<evidence type="ECO:0000313" key="5">
    <source>
        <dbReference type="Proteomes" id="UP000075243"/>
    </source>
</evidence>
<dbReference type="InterPro" id="IPR001878">
    <property type="entry name" value="Znf_CCHC"/>
</dbReference>
<keyword evidence="1" id="KW-0479">Metal-binding</keyword>